<keyword evidence="7" id="KW-0342">GTP-binding</keyword>
<keyword evidence="9" id="KW-0675">Receptor</keyword>
<dbReference type="Proteomes" id="UP000549394">
    <property type="component" value="Unassembled WGS sequence"/>
</dbReference>
<dbReference type="PANTHER" id="PTHR11920:SF494">
    <property type="entry name" value="ATRIAL NATRIURETIC PEPTIDE RECEPTOR 2"/>
    <property type="match status" value="1"/>
</dbReference>
<dbReference type="InterPro" id="IPR028082">
    <property type="entry name" value="Peripla_BP_I"/>
</dbReference>
<organism evidence="18 19">
    <name type="scientific">Dimorphilus gyrociliatus</name>
    <dbReference type="NCBI Taxonomy" id="2664684"/>
    <lineage>
        <taxon>Eukaryota</taxon>
        <taxon>Metazoa</taxon>
        <taxon>Spiralia</taxon>
        <taxon>Lophotrochozoa</taxon>
        <taxon>Annelida</taxon>
        <taxon>Polychaeta</taxon>
        <taxon>Polychaeta incertae sedis</taxon>
        <taxon>Dinophilidae</taxon>
        <taxon>Dimorphilus</taxon>
    </lineage>
</organism>
<evidence type="ECO:0000259" key="17">
    <source>
        <dbReference type="PROSITE" id="PS50125"/>
    </source>
</evidence>
<evidence type="ECO:0000256" key="1">
    <source>
        <dbReference type="ARBA" id="ARBA00004479"/>
    </source>
</evidence>
<evidence type="ECO:0000256" key="11">
    <source>
        <dbReference type="ARBA" id="ARBA00023239"/>
    </source>
</evidence>
<keyword evidence="6 15" id="KW-1133">Transmembrane helix</keyword>
<dbReference type="EC" id="4.6.1.2" evidence="2 14"/>
<dbReference type="SUPFAM" id="SSF53822">
    <property type="entry name" value="Periplasmic binding protein-like I"/>
    <property type="match status" value="1"/>
</dbReference>
<comment type="subcellular location">
    <subcellularLocation>
        <location evidence="1">Membrane</location>
        <topology evidence="1">Single-pass type I membrane protein</topology>
    </subcellularLocation>
</comment>
<keyword evidence="12 14" id="KW-0141">cGMP biosynthesis</keyword>
<dbReference type="InterPro" id="IPR001245">
    <property type="entry name" value="Ser-Thr/Tyr_kinase_cat_dom"/>
</dbReference>
<dbReference type="PROSITE" id="PS50125">
    <property type="entry name" value="GUANYLATE_CYCLASE_2"/>
    <property type="match status" value="1"/>
</dbReference>
<dbReference type="SUPFAM" id="SSF55073">
    <property type="entry name" value="Nucleotide cyclase"/>
    <property type="match status" value="1"/>
</dbReference>
<dbReference type="GO" id="GO:0005524">
    <property type="term" value="F:ATP binding"/>
    <property type="evidence" value="ECO:0007669"/>
    <property type="project" value="InterPro"/>
</dbReference>
<evidence type="ECO:0000256" key="12">
    <source>
        <dbReference type="ARBA" id="ARBA00023293"/>
    </source>
</evidence>
<evidence type="ECO:0000256" key="6">
    <source>
        <dbReference type="ARBA" id="ARBA00022989"/>
    </source>
</evidence>
<evidence type="ECO:0000256" key="10">
    <source>
        <dbReference type="ARBA" id="ARBA00023180"/>
    </source>
</evidence>
<dbReference type="GO" id="GO:0005525">
    <property type="term" value="F:GTP binding"/>
    <property type="evidence" value="ECO:0007669"/>
    <property type="project" value="UniProtKB-KW"/>
</dbReference>
<evidence type="ECO:0000256" key="8">
    <source>
        <dbReference type="ARBA" id="ARBA00023136"/>
    </source>
</evidence>
<dbReference type="Gene3D" id="3.40.50.2300">
    <property type="match status" value="2"/>
</dbReference>
<feature type="transmembrane region" description="Helical" evidence="15">
    <location>
        <begin position="367"/>
        <end position="393"/>
    </location>
</feature>
<comment type="caution">
    <text evidence="18">The sequence shown here is derived from an EMBL/GenBank/DDBJ whole genome shotgun (WGS) entry which is preliminary data.</text>
</comment>
<dbReference type="CDD" id="cd06352">
    <property type="entry name" value="PBP1_NPR_GC-like"/>
    <property type="match status" value="1"/>
</dbReference>
<dbReference type="EMBL" id="CAJFCJ010000019">
    <property type="protein sequence ID" value="CAD5123851.1"/>
    <property type="molecule type" value="Genomic_DNA"/>
</dbReference>
<evidence type="ECO:0000256" key="9">
    <source>
        <dbReference type="ARBA" id="ARBA00023170"/>
    </source>
</evidence>
<dbReference type="InterPro" id="IPR029787">
    <property type="entry name" value="Nucleotide_cyclase"/>
</dbReference>
<dbReference type="Gene3D" id="3.30.70.1230">
    <property type="entry name" value="Nucleotide cyclase"/>
    <property type="match status" value="1"/>
</dbReference>
<proteinExistence type="inferred from homology"/>
<dbReference type="InterPro" id="IPR018297">
    <property type="entry name" value="A/G_cyclase_CS"/>
</dbReference>
<keyword evidence="11 13" id="KW-0456">Lyase</keyword>
<evidence type="ECO:0000313" key="19">
    <source>
        <dbReference type="Proteomes" id="UP000549394"/>
    </source>
</evidence>
<keyword evidence="10" id="KW-0325">Glycoprotein</keyword>
<comment type="catalytic activity">
    <reaction evidence="14">
        <text>GTP = 3',5'-cyclic GMP + diphosphate</text>
        <dbReference type="Rhea" id="RHEA:13665"/>
        <dbReference type="ChEBI" id="CHEBI:33019"/>
        <dbReference type="ChEBI" id="CHEBI:37565"/>
        <dbReference type="ChEBI" id="CHEBI:57746"/>
        <dbReference type="EC" id="4.6.1.2"/>
    </reaction>
</comment>
<evidence type="ECO:0000256" key="14">
    <source>
        <dbReference type="RuleBase" id="RU003431"/>
    </source>
</evidence>
<name>A0A7I8W8H6_9ANNE</name>
<evidence type="ECO:0000256" key="4">
    <source>
        <dbReference type="ARBA" id="ARBA00022729"/>
    </source>
</evidence>
<reference evidence="18 19" key="1">
    <citation type="submission" date="2020-08" db="EMBL/GenBank/DDBJ databases">
        <authorList>
            <person name="Hejnol A."/>
        </authorList>
    </citation>
    <scope>NUCLEOTIDE SEQUENCE [LARGE SCALE GENOMIC DNA]</scope>
</reference>
<evidence type="ECO:0000256" key="2">
    <source>
        <dbReference type="ARBA" id="ARBA00012202"/>
    </source>
</evidence>
<dbReference type="Pfam" id="PF07714">
    <property type="entry name" value="PK_Tyr_Ser-Thr"/>
    <property type="match status" value="1"/>
</dbReference>
<evidence type="ECO:0000256" key="13">
    <source>
        <dbReference type="RuleBase" id="RU000405"/>
    </source>
</evidence>
<dbReference type="FunFam" id="3.30.70.1230:FF:000004">
    <property type="entry name" value="Guanylate cyclase"/>
    <property type="match status" value="1"/>
</dbReference>
<dbReference type="SUPFAM" id="SSF56112">
    <property type="entry name" value="Protein kinase-like (PK-like)"/>
    <property type="match status" value="1"/>
</dbReference>
<dbReference type="Gene3D" id="1.10.510.10">
    <property type="entry name" value="Transferase(Phosphotransferase) domain 1"/>
    <property type="match status" value="2"/>
</dbReference>
<feature type="domain" description="Guanylate cyclase" evidence="17">
    <location>
        <begin position="754"/>
        <end position="884"/>
    </location>
</feature>
<dbReference type="AlphaFoldDB" id="A0A7I8W8H6"/>
<dbReference type="InterPro" id="IPR001054">
    <property type="entry name" value="A/G_cyclase"/>
</dbReference>
<dbReference type="Gene3D" id="6.10.250.780">
    <property type="match status" value="1"/>
</dbReference>
<protein>
    <recommendedName>
        <fullName evidence="2 14">Guanylate cyclase</fullName>
        <ecNumber evidence="2 14">4.6.1.2</ecNumber>
    </recommendedName>
</protein>
<dbReference type="OrthoDB" id="1890790at2759"/>
<evidence type="ECO:0000256" key="7">
    <source>
        <dbReference type="ARBA" id="ARBA00023134"/>
    </source>
</evidence>
<dbReference type="InterPro" id="IPR001828">
    <property type="entry name" value="ANF_lig-bd_rcpt"/>
</dbReference>
<evidence type="ECO:0000313" key="18">
    <source>
        <dbReference type="EMBL" id="CAD5123851.1"/>
    </source>
</evidence>
<dbReference type="CDD" id="cd07302">
    <property type="entry name" value="CHD"/>
    <property type="match status" value="1"/>
</dbReference>
<evidence type="ECO:0000256" key="5">
    <source>
        <dbReference type="ARBA" id="ARBA00022741"/>
    </source>
</evidence>
<keyword evidence="8 15" id="KW-0472">Membrane</keyword>
<dbReference type="GO" id="GO:0004383">
    <property type="term" value="F:guanylate cyclase activity"/>
    <property type="evidence" value="ECO:0007669"/>
    <property type="project" value="UniProtKB-EC"/>
</dbReference>
<evidence type="ECO:0000256" key="3">
    <source>
        <dbReference type="ARBA" id="ARBA00022692"/>
    </source>
</evidence>
<dbReference type="Pfam" id="PF00211">
    <property type="entry name" value="Guanylate_cyc"/>
    <property type="match status" value="1"/>
</dbReference>
<dbReference type="GO" id="GO:0004672">
    <property type="term" value="F:protein kinase activity"/>
    <property type="evidence" value="ECO:0007669"/>
    <property type="project" value="InterPro"/>
</dbReference>
<keyword evidence="19" id="KW-1185">Reference proteome</keyword>
<dbReference type="GO" id="GO:0004016">
    <property type="term" value="F:adenylate cyclase activity"/>
    <property type="evidence" value="ECO:0007669"/>
    <property type="project" value="TreeGrafter"/>
</dbReference>
<evidence type="ECO:0000259" key="16">
    <source>
        <dbReference type="PROSITE" id="PS50011"/>
    </source>
</evidence>
<dbReference type="InterPro" id="IPR050401">
    <property type="entry name" value="Cyclic_nucleotide_synthase"/>
</dbReference>
<dbReference type="GO" id="GO:0005886">
    <property type="term" value="C:plasma membrane"/>
    <property type="evidence" value="ECO:0007669"/>
    <property type="project" value="TreeGrafter"/>
</dbReference>
<gene>
    <name evidence="18" type="ORF">DGYR_LOCUS11483</name>
</gene>
<dbReference type="GO" id="GO:0001653">
    <property type="term" value="F:peptide receptor activity"/>
    <property type="evidence" value="ECO:0007669"/>
    <property type="project" value="TreeGrafter"/>
</dbReference>
<dbReference type="GO" id="GO:0007168">
    <property type="term" value="P:receptor guanylyl cyclase signaling pathway"/>
    <property type="evidence" value="ECO:0007669"/>
    <property type="project" value="TreeGrafter"/>
</dbReference>
<keyword evidence="4" id="KW-0732">Signal</keyword>
<sequence>MAGPAVETAFEEIERLQMLPSYSLNAEFYDSGCNSLKGLGAAYNALSTKEYHIMIGPQCSSVCSSVGRLAAHVNIPVFTGLCQGVEMSNKNQFKTMTRLLATFEMTGLFVMNILEKLNWKIVGVLAERRTDLIWRLTRDGLKYAAQIKNITLVKSILFHETDDLESLLLLVAAKSRRITITVIIIGAHGDTFRTLAKLIYKHKLHLRRFFFIVITYYEQRRIFGDFAWKQKANTQFGFNYKSDEKVPYPAANLYEATILSAISLNETIATEGDIKDGMLVAQRLWNRSYDSLTGGMTLNSNGDREQKYTILQLDTNDQMTTVAIYTTENESLMWIRPILWVDGEKPLDIPRCGFDNELCEEDVKLKLVRIILIIVGVFGIVLIFGLGGFLLIFKKMKWEKDLASMSWKLDLNDIQFHDSTVKPFNSALSISRSKTTLDNYSISFNKFEQIFTKTGYFKGIIVALKSASHVKQVNLNDRNFLTELKHMHDLSHNNICKFMGVTVEVPDLWIVTEYCSKGSLQDLLANDDVNLDWTFKSSLALDIVSSSNCVIDGRFVVKITDFGLMNWRTEKLPKDLLWTSPEGLRDSENALNMKSDIYSFSIILHEIIYREGPFFCECDTLSADGIIQKVLSDRKLPFRPFVKDDYHEDTPEKIIQLMRKCWNEQPENRPNFNYIKATLIASVNHKSLSIMDNLINRMEQYANNLETLVEERTSSYLEEKKRAEDLLYRLLPPSIAKEIQKTGNAKPQDYECVTIYFSDIVSFTVLSSKSTPLQIIKLLNDLYTLFDSVIEKFDVYKVETIGDSYMVVSGLPKKNDNSHAENIAKMSIILLNAIKTFEIHHRPGEKLLLRIGIHSGPCAAGVVGLTMPRYCLFGDTVNTASRMETHGEPLKIHMSKTTNDLLRRDAQFSIQERGELEIKGKGKMLTYWLDPFLNEKQM</sequence>
<dbReference type="Pfam" id="PF01094">
    <property type="entry name" value="ANF_receptor"/>
    <property type="match status" value="1"/>
</dbReference>
<dbReference type="PANTHER" id="PTHR11920">
    <property type="entry name" value="GUANYLYL CYCLASE"/>
    <property type="match status" value="1"/>
</dbReference>
<keyword evidence="5" id="KW-0547">Nucleotide-binding</keyword>
<dbReference type="InterPro" id="IPR000719">
    <property type="entry name" value="Prot_kinase_dom"/>
</dbReference>
<dbReference type="SMART" id="SM00044">
    <property type="entry name" value="CYCc"/>
    <property type="match status" value="1"/>
</dbReference>
<accession>A0A7I8W8H6</accession>
<feature type="domain" description="Protein kinase" evidence="16">
    <location>
        <begin position="378"/>
        <end position="688"/>
    </location>
</feature>
<evidence type="ECO:0000256" key="15">
    <source>
        <dbReference type="SAM" id="Phobius"/>
    </source>
</evidence>
<dbReference type="GO" id="GO:0035556">
    <property type="term" value="P:intracellular signal transduction"/>
    <property type="evidence" value="ECO:0007669"/>
    <property type="project" value="InterPro"/>
</dbReference>
<keyword evidence="3 15" id="KW-0812">Transmembrane</keyword>
<dbReference type="InterPro" id="IPR011009">
    <property type="entry name" value="Kinase-like_dom_sf"/>
</dbReference>
<comment type="similarity">
    <text evidence="13">Belongs to the adenylyl cyclase class-4/guanylyl cyclase family.</text>
</comment>
<dbReference type="PROSITE" id="PS50011">
    <property type="entry name" value="PROTEIN_KINASE_DOM"/>
    <property type="match status" value="1"/>
</dbReference>
<dbReference type="PROSITE" id="PS00452">
    <property type="entry name" value="GUANYLATE_CYCLASE_1"/>
    <property type="match status" value="1"/>
</dbReference>